<dbReference type="SUPFAM" id="SSF51971">
    <property type="entry name" value="Nucleotide-binding domain"/>
    <property type="match status" value="1"/>
</dbReference>
<dbReference type="InterPro" id="IPR055275">
    <property type="entry name" value="Ferredox_Rdtase"/>
</dbReference>
<dbReference type="InterPro" id="IPR036188">
    <property type="entry name" value="FAD/NAD-bd_sf"/>
</dbReference>
<evidence type="ECO:0000259" key="11">
    <source>
        <dbReference type="Pfam" id="PF07992"/>
    </source>
</evidence>
<dbReference type="EC" id="1.18.1.2" evidence="3"/>
<dbReference type="PANTHER" id="PTHR48467">
    <property type="entry name" value="GLUTAMATE SYNTHASE 1 [NADH], CHLOROPLASTIC-LIKE"/>
    <property type="match status" value="1"/>
</dbReference>
<evidence type="ECO:0000256" key="10">
    <source>
        <dbReference type="PIRSR" id="PIRSR000362-2"/>
    </source>
</evidence>
<organism evidence="12 13">
    <name type="scientific">Amycolatopsis carbonis</name>
    <dbReference type="NCBI Taxonomy" id="715471"/>
    <lineage>
        <taxon>Bacteria</taxon>
        <taxon>Bacillati</taxon>
        <taxon>Actinomycetota</taxon>
        <taxon>Actinomycetes</taxon>
        <taxon>Pseudonocardiales</taxon>
        <taxon>Pseudonocardiaceae</taxon>
        <taxon>Amycolatopsis</taxon>
    </lineage>
</organism>
<reference evidence="12 13" key="1">
    <citation type="submission" date="2023-06" db="EMBL/GenBank/DDBJ databases">
        <authorList>
            <person name="Oyuntsetseg B."/>
            <person name="Kim S.B."/>
        </authorList>
    </citation>
    <scope>NUCLEOTIDE SEQUENCE [LARGE SCALE GENOMIC DNA]</scope>
    <source>
        <strain evidence="12 13">2-15</strain>
    </source>
</reference>
<protein>
    <recommendedName>
        <fullName evidence="3">ferredoxin--NADP(+) reductase</fullName>
        <ecNumber evidence="3">1.18.1.2</ecNumber>
    </recommendedName>
</protein>
<feature type="binding site" evidence="9">
    <location>
        <position position="18"/>
    </location>
    <ligand>
        <name>FAD</name>
        <dbReference type="ChEBI" id="CHEBI:57692"/>
    </ligand>
</feature>
<feature type="binding site" evidence="9">
    <location>
        <position position="48"/>
    </location>
    <ligand>
        <name>FAD</name>
        <dbReference type="ChEBI" id="CHEBI:57692"/>
    </ligand>
</feature>
<dbReference type="AlphaFoldDB" id="A0A9Y2IC40"/>
<feature type="binding site" evidence="9">
    <location>
        <position position="356"/>
    </location>
    <ligand>
        <name>FAD</name>
        <dbReference type="ChEBI" id="CHEBI:57692"/>
    </ligand>
</feature>
<comment type="similarity">
    <text evidence="2">Belongs to the ferredoxin--NADP reductase type 1 family.</text>
</comment>
<accession>A0A9Y2IC40</accession>
<dbReference type="PRINTS" id="PR00419">
    <property type="entry name" value="ADXRDTASE"/>
</dbReference>
<keyword evidence="5 9" id="KW-0274">FAD</keyword>
<feature type="binding site" evidence="9">
    <location>
        <begin position="363"/>
        <end position="365"/>
    </location>
    <ligand>
        <name>FAD</name>
        <dbReference type="ChEBI" id="CHEBI:57692"/>
    </ligand>
</feature>
<dbReference type="RefSeq" id="WP_285966408.1">
    <property type="nucleotide sequence ID" value="NZ_CP127294.1"/>
</dbReference>
<evidence type="ECO:0000256" key="3">
    <source>
        <dbReference type="ARBA" id="ARBA00013223"/>
    </source>
</evidence>
<dbReference type="EMBL" id="CP127294">
    <property type="protein sequence ID" value="WIX75643.1"/>
    <property type="molecule type" value="Genomic_DNA"/>
</dbReference>
<sequence>MTASTRPVRVAVVGAGPAGLFAADALVGQADVAVDVDLIERLPTPYGLVRYGVAPDHPTIKSVIHTLQGILEHPRIRFIGAIEFGRDVLREDLLECYDAVVYTTGAQIDRRLGIPGEDLLGSISATEFVSWYNGHPDFERGHSLDGESVAVIGAGNVALDVSRILVRPCEHLARTDVPVPVLARLGENRAREVHVIGRRGPEHAKFASKELRELDVVTEIDRVVRPADLAGADEPGLDRRARANLDVLQKWSTQPPRANARKVQFRFFRKPVEIIGRTRVEALRLERLTVDGSGAAAGTGEFETIPVQLVVRAVGYRSAALPGVPFDDDAGVIPNDAGRIVDGTGAPLPGEYVAGWVKRGATGVIGTNKSDARETVSALLEDLAKTDSNRPAGRRIEDALAAGSARWIDYTGWRRIDEAELGRGASEGRVRSKIPDWASLNDIALRATTEP</sequence>
<evidence type="ECO:0000256" key="8">
    <source>
        <dbReference type="ARBA" id="ARBA00047776"/>
    </source>
</evidence>
<keyword evidence="7" id="KW-0560">Oxidoreductase</keyword>
<evidence type="ECO:0000256" key="9">
    <source>
        <dbReference type="PIRSR" id="PIRSR000362-1"/>
    </source>
</evidence>
<feature type="binding site" evidence="10">
    <location>
        <position position="210"/>
    </location>
    <ligand>
        <name>NADP(+)</name>
        <dbReference type="ChEBI" id="CHEBI:58349"/>
    </ligand>
</feature>
<evidence type="ECO:0000313" key="12">
    <source>
        <dbReference type="EMBL" id="WIX75643.1"/>
    </source>
</evidence>
<feature type="binding site" evidence="9">
    <location>
        <position position="40"/>
    </location>
    <ligand>
        <name>FAD</name>
        <dbReference type="ChEBI" id="CHEBI:57692"/>
    </ligand>
</feature>
<keyword evidence="13" id="KW-1185">Reference proteome</keyword>
<dbReference type="KEGG" id="acab:QRX50_29590"/>
<dbReference type="PANTHER" id="PTHR48467:SF1">
    <property type="entry name" value="GLUTAMATE SYNTHASE 1 [NADH], CHLOROPLASTIC-LIKE"/>
    <property type="match status" value="1"/>
</dbReference>
<feature type="binding site" evidence="10">
    <location>
        <position position="363"/>
    </location>
    <ligand>
        <name>NADP(+)</name>
        <dbReference type="ChEBI" id="CHEBI:58349"/>
    </ligand>
</feature>
<dbReference type="InterPro" id="IPR021163">
    <property type="entry name" value="Ferredox_Rdtase_adrenod"/>
</dbReference>
<keyword evidence="4" id="KW-0285">Flavoprotein</keyword>
<dbReference type="Gene3D" id="3.50.50.60">
    <property type="entry name" value="FAD/NAD(P)-binding domain"/>
    <property type="match status" value="1"/>
</dbReference>
<evidence type="ECO:0000256" key="4">
    <source>
        <dbReference type="ARBA" id="ARBA00022630"/>
    </source>
</evidence>
<gene>
    <name evidence="12" type="ORF">QRX50_29590</name>
</gene>
<evidence type="ECO:0000256" key="1">
    <source>
        <dbReference type="ARBA" id="ARBA00001974"/>
    </source>
</evidence>
<evidence type="ECO:0000256" key="6">
    <source>
        <dbReference type="ARBA" id="ARBA00022857"/>
    </source>
</evidence>
<comment type="catalytic activity">
    <reaction evidence="8">
        <text>2 reduced [2Fe-2S]-[ferredoxin] + NADP(+) + H(+) = 2 oxidized [2Fe-2S]-[ferredoxin] + NADPH</text>
        <dbReference type="Rhea" id="RHEA:20125"/>
        <dbReference type="Rhea" id="RHEA-COMP:10000"/>
        <dbReference type="Rhea" id="RHEA-COMP:10001"/>
        <dbReference type="ChEBI" id="CHEBI:15378"/>
        <dbReference type="ChEBI" id="CHEBI:33737"/>
        <dbReference type="ChEBI" id="CHEBI:33738"/>
        <dbReference type="ChEBI" id="CHEBI:57783"/>
        <dbReference type="ChEBI" id="CHEBI:58349"/>
        <dbReference type="EC" id="1.18.1.2"/>
    </reaction>
</comment>
<dbReference type="GO" id="GO:0004324">
    <property type="term" value="F:ferredoxin-NADP+ reductase activity"/>
    <property type="evidence" value="ECO:0007669"/>
    <property type="project" value="UniProtKB-EC"/>
</dbReference>
<dbReference type="Gene3D" id="3.40.50.720">
    <property type="entry name" value="NAD(P)-binding Rossmann-like Domain"/>
    <property type="match status" value="1"/>
</dbReference>
<evidence type="ECO:0000256" key="2">
    <source>
        <dbReference type="ARBA" id="ARBA00008312"/>
    </source>
</evidence>
<name>A0A9Y2IC40_9PSEU</name>
<proteinExistence type="inferred from homology"/>
<dbReference type="Proteomes" id="UP001236014">
    <property type="component" value="Chromosome"/>
</dbReference>
<comment type="cofactor">
    <cofactor evidence="1 9">
        <name>FAD</name>
        <dbReference type="ChEBI" id="CHEBI:57692"/>
    </cofactor>
</comment>
<dbReference type="InterPro" id="IPR023753">
    <property type="entry name" value="FAD/NAD-binding_dom"/>
</dbReference>
<dbReference type="Pfam" id="PF07992">
    <property type="entry name" value="Pyr_redox_2"/>
    <property type="match status" value="1"/>
</dbReference>
<feature type="binding site" evidence="10">
    <location>
        <begin position="198"/>
        <end position="199"/>
    </location>
    <ligand>
        <name>NADP(+)</name>
        <dbReference type="ChEBI" id="CHEBI:58349"/>
    </ligand>
</feature>
<dbReference type="PIRSF" id="PIRSF000362">
    <property type="entry name" value="FNR"/>
    <property type="match status" value="1"/>
</dbReference>
<evidence type="ECO:0000256" key="7">
    <source>
        <dbReference type="ARBA" id="ARBA00023002"/>
    </source>
</evidence>
<feature type="domain" description="FAD/NAD(P)-binding" evidence="11">
    <location>
        <begin position="9"/>
        <end position="216"/>
    </location>
</feature>
<evidence type="ECO:0000256" key="5">
    <source>
        <dbReference type="ARBA" id="ARBA00022827"/>
    </source>
</evidence>
<evidence type="ECO:0000313" key="13">
    <source>
        <dbReference type="Proteomes" id="UP001236014"/>
    </source>
</evidence>
<keyword evidence="6 10" id="KW-0521">NADP</keyword>